<dbReference type="AlphaFoldDB" id="A0A2U8GM55"/>
<dbReference type="EMBL" id="CP022187">
    <property type="protein sequence ID" value="AWI74689.1"/>
    <property type="molecule type" value="Genomic_DNA"/>
</dbReference>
<dbReference type="Proteomes" id="UP000244930">
    <property type="component" value="Chromosome"/>
</dbReference>
<evidence type="ECO:0000313" key="2">
    <source>
        <dbReference type="Proteomes" id="UP000244930"/>
    </source>
</evidence>
<evidence type="ECO:0000313" key="1">
    <source>
        <dbReference type="EMBL" id="AWI74689.1"/>
    </source>
</evidence>
<dbReference type="RefSeq" id="WP_108948396.1">
    <property type="nucleotide sequence ID" value="NZ_CP022187.1"/>
</dbReference>
<accession>A0A2U8GM55</accession>
<gene>
    <name evidence="1" type="ORF">CEW83_05250</name>
</gene>
<dbReference type="KEGG" id="acom:CEW83_05250"/>
<keyword evidence="2" id="KW-1185">Reference proteome</keyword>
<name>A0A2U8GM55_9RHOO</name>
<reference evidence="1 2" key="1">
    <citation type="submission" date="2017-06" db="EMBL/GenBank/DDBJ databases">
        <title>Azoarcus.</title>
        <authorList>
            <person name="Woo J.-H."/>
            <person name="Kim H.-S."/>
        </authorList>
    </citation>
    <scope>NUCLEOTIDE SEQUENCE [LARGE SCALE GENOMIC DNA]</scope>
    <source>
        <strain evidence="1 2">TSPY31</strain>
    </source>
</reference>
<protein>
    <submittedName>
        <fullName evidence="1">Uncharacterized protein</fullName>
    </submittedName>
</protein>
<proteinExistence type="predicted"/>
<sequence length="413" mass="44660">MRRLFLALAAAATLLLAGLSLVVVASLDSSALVRRSETISPAAVAEARRLLAHNDPRQLQPGQSRLVMVPARLIDEGVNHLATRFGGGQAAFTAAARQAELRLTLPVPLITVERYLNVRARLSDDGKQLRIDRIQVGSLSLPPQSVLPLIGLLARIGGYSEEWRLVRSSVRRVAIAASGNRVDIAYVWQPELLSRARALALSNDTTQQLETAQRDLAGLLGFRAQGQALPLPAVLKPMLQAGNDASLARRRAVLLVLASYLAGRDLAAVIPEAAAWPRPPRRALTLHRRVDTAQHFIISAALSAWAGEPIADAIGLYKELEDARSGSGFSFADLAADRAGTRFGKLLTDDPARIDAALAAPMRDGDLVPILRGLPEFITETEFRRRFGSTESAAYGQLVAEVERRISALPLYR</sequence>
<organism evidence="1 2">
    <name type="scientific">Parazoarcus communis</name>
    <dbReference type="NCBI Taxonomy" id="41977"/>
    <lineage>
        <taxon>Bacteria</taxon>
        <taxon>Pseudomonadati</taxon>
        <taxon>Pseudomonadota</taxon>
        <taxon>Betaproteobacteria</taxon>
        <taxon>Rhodocyclales</taxon>
        <taxon>Zoogloeaceae</taxon>
        <taxon>Parazoarcus</taxon>
    </lineage>
</organism>